<comment type="caution">
    <text evidence="2">The sequence shown here is derived from an EMBL/GenBank/DDBJ whole genome shotgun (WGS) entry which is preliminary data.</text>
</comment>
<dbReference type="Proteomes" id="UP000229433">
    <property type="component" value="Unassembled WGS sequence"/>
</dbReference>
<protein>
    <submittedName>
        <fullName evidence="2">Uncharacterized protein</fullName>
    </submittedName>
</protein>
<sequence length="599" mass="65845">MKQFYVLVWVFFLVFVLGFFSCEKNEEFISTETAVVNDISESGLKVPDLQDVKINFKSKTSINKLFQSSNSSKSSTGSDLNFSIDWESSFPTEFNPEMNLDVLYTPVHFNSTKRIKSFIASATINDTLVSQIVTLAYVGKPSLEYFNGYIFFHDLTGAFKSSSYYEFGEKIKTSYALNTKRNSTNKGSCAAAQFEYILEYGLDGYEDFFGPGLCTEVTVVAEISSSDGGGGGGSNSDFPSSGGMYIPTYSGGGGGGGSGGGTSTPSPTSTPSVDDGSNEPVSTLEPDPYWQEIIAPNESMIATLATELNLNSTQAEWLQNTQNNVNLRLLPFQIINFLDQNLWGIEAKNFAQEAIGVLMDDGKVFWEEGIIITKDVEKCAPGIISKLIIDKTYLDLGDMDQSVVEQLNLAGHILDIFNSSNKYNLIFDAAYLPLNSAGQKRNAMTTPERDPNNPYIINFRITLDKGLINNATDLAIARTIIHESLHAYLSYKYQDQPFSDLSSSLRKLLEASGFSSDKAQHNLMSQEFVNAISNSLANWDNNQINPNYYDYLSWSGAMLASPAYQSLSTDFQKNVFDANVAEGDAQNSFTSKAKGSVCQ</sequence>
<gene>
    <name evidence="2" type="ORF">CJ305_06905</name>
</gene>
<dbReference type="AlphaFoldDB" id="A0A2G1VTD9"/>
<evidence type="ECO:0000313" key="3">
    <source>
        <dbReference type="Proteomes" id="UP000229433"/>
    </source>
</evidence>
<dbReference type="PROSITE" id="PS51257">
    <property type="entry name" value="PROKAR_LIPOPROTEIN"/>
    <property type="match status" value="1"/>
</dbReference>
<evidence type="ECO:0000313" key="2">
    <source>
        <dbReference type="EMBL" id="PHQ29699.1"/>
    </source>
</evidence>
<feature type="compositionally biased region" description="Gly residues" evidence="1">
    <location>
        <begin position="250"/>
        <end position="262"/>
    </location>
</feature>
<accession>A0A2G1VTD9</accession>
<name>A0A2G1VTD9_9FLAO</name>
<feature type="compositionally biased region" description="Low complexity" evidence="1">
    <location>
        <begin position="263"/>
        <end position="272"/>
    </location>
</feature>
<evidence type="ECO:0000256" key="1">
    <source>
        <dbReference type="SAM" id="MobiDB-lite"/>
    </source>
</evidence>
<proteinExistence type="predicted"/>
<organism evidence="2 3">
    <name type="scientific">Leeuwenhoekiella nanhaiensis</name>
    <dbReference type="NCBI Taxonomy" id="1655491"/>
    <lineage>
        <taxon>Bacteria</taxon>
        <taxon>Pseudomonadati</taxon>
        <taxon>Bacteroidota</taxon>
        <taxon>Flavobacteriia</taxon>
        <taxon>Flavobacteriales</taxon>
        <taxon>Flavobacteriaceae</taxon>
        <taxon>Leeuwenhoekiella</taxon>
    </lineage>
</organism>
<dbReference type="EMBL" id="NQXA01000003">
    <property type="protein sequence ID" value="PHQ29699.1"/>
    <property type="molecule type" value="Genomic_DNA"/>
</dbReference>
<keyword evidence="3" id="KW-1185">Reference proteome</keyword>
<reference evidence="2 3" key="1">
    <citation type="submission" date="2017-08" db="EMBL/GenBank/DDBJ databases">
        <title>The whole genome shortgun sequences of strain Leeuwenhoekiella nanhaiensis G18 from the South China Sea.</title>
        <authorList>
            <person name="Liu Q."/>
        </authorList>
    </citation>
    <scope>NUCLEOTIDE SEQUENCE [LARGE SCALE GENOMIC DNA]</scope>
    <source>
        <strain evidence="2 3">G18</strain>
    </source>
</reference>
<feature type="region of interest" description="Disordered" evidence="1">
    <location>
        <begin position="249"/>
        <end position="285"/>
    </location>
</feature>
<dbReference type="RefSeq" id="WP_189319402.1">
    <property type="nucleotide sequence ID" value="NZ_KZ319289.1"/>
</dbReference>